<accession>A0A6A5XI66</accession>
<keyword evidence="2" id="KW-0732">Signal</keyword>
<feature type="signal peptide" evidence="2">
    <location>
        <begin position="1"/>
        <end position="16"/>
    </location>
</feature>
<feature type="chain" id="PRO_5025575851" evidence="2">
    <location>
        <begin position="17"/>
        <end position="234"/>
    </location>
</feature>
<keyword evidence="1" id="KW-0812">Transmembrane</keyword>
<sequence length="234" mass="26221">MRTIVLLLLLPALSLAVRLGSCLNVPHSTTELFLHFTDPHAIGYDFSIVTGWRRYHHKISQALESARYSIVPPGDVKHSASCGWIQVADVWVNGIHHGKLSFRDVAQLNTTLSRNGTQKATKRFNSYPAAIHDQVENILWILHNTVPVVDVTILVAELLSPFFAVGLCLVPIYFLNRRRMKSKHQEALDEVELSPMPDNHNFSSSMAPVPLDELDKPPNYTDLTIYSVDASDKS</sequence>
<name>A0A6A5XI66_9PLEO</name>
<proteinExistence type="predicted"/>
<keyword evidence="4" id="KW-1185">Reference proteome</keyword>
<dbReference type="RefSeq" id="XP_033380850.1">
    <property type="nucleotide sequence ID" value="XM_033522418.1"/>
</dbReference>
<feature type="transmembrane region" description="Helical" evidence="1">
    <location>
        <begin position="153"/>
        <end position="175"/>
    </location>
</feature>
<keyword evidence="1" id="KW-0472">Membrane</keyword>
<evidence type="ECO:0000256" key="1">
    <source>
        <dbReference type="SAM" id="Phobius"/>
    </source>
</evidence>
<gene>
    <name evidence="3" type="ORF">BU24DRAFT_253284</name>
</gene>
<dbReference type="AlphaFoldDB" id="A0A6A5XI66"/>
<dbReference type="Proteomes" id="UP000799778">
    <property type="component" value="Unassembled WGS sequence"/>
</dbReference>
<organism evidence="3 4">
    <name type="scientific">Aaosphaeria arxii CBS 175.79</name>
    <dbReference type="NCBI Taxonomy" id="1450172"/>
    <lineage>
        <taxon>Eukaryota</taxon>
        <taxon>Fungi</taxon>
        <taxon>Dikarya</taxon>
        <taxon>Ascomycota</taxon>
        <taxon>Pezizomycotina</taxon>
        <taxon>Dothideomycetes</taxon>
        <taxon>Pleosporomycetidae</taxon>
        <taxon>Pleosporales</taxon>
        <taxon>Pleosporales incertae sedis</taxon>
        <taxon>Aaosphaeria</taxon>
    </lineage>
</organism>
<evidence type="ECO:0000313" key="4">
    <source>
        <dbReference type="Proteomes" id="UP000799778"/>
    </source>
</evidence>
<reference evidence="3" key="1">
    <citation type="journal article" date="2020" name="Stud. Mycol.">
        <title>101 Dothideomycetes genomes: a test case for predicting lifestyles and emergence of pathogens.</title>
        <authorList>
            <person name="Haridas S."/>
            <person name="Albert R."/>
            <person name="Binder M."/>
            <person name="Bloem J."/>
            <person name="Labutti K."/>
            <person name="Salamov A."/>
            <person name="Andreopoulos B."/>
            <person name="Baker S."/>
            <person name="Barry K."/>
            <person name="Bills G."/>
            <person name="Bluhm B."/>
            <person name="Cannon C."/>
            <person name="Castanera R."/>
            <person name="Culley D."/>
            <person name="Daum C."/>
            <person name="Ezra D."/>
            <person name="Gonzalez J."/>
            <person name="Henrissat B."/>
            <person name="Kuo A."/>
            <person name="Liang C."/>
            <person name="Lipzen A."/>
            <person name="Lutzoni F."/>
            <person name="Magnuson J."/>
            <person name="Mondo S."/>
            <person name="Nolan M."/>
            <person name="Ohm R."/>
            <person name="Pangilinan J."/>
            <person name="Park H.-J."/>
            <person name="Ramirez L."/>
            <person name="Alfaro M."/>
            <person name="Sun H."/>
            <person name="Tritt A."/>
            <person name="Yoshinaga Y."/>
            <person name="Zwiers L.-H."/>
            <person name="Turgeon B."/>
            <person name="Goodwin S."/>
            <person name="Spatafora J."/>
            <person name="Crous P."/>
            <person name="Grigoriev I."/>
        </authorList>
    </citation>
    <scope>NUCLEOTIDE SEQUENCE</scope>
    <source>
        <strain evidence="3">CBS 175.79</strain>
    </source>
</reference>
<dbReference type="EMBL" id="ML978072">
    <property type="protein sequence ID" value="KAF2012511.1"/>
    <property type="molecule type" value="Genomic_DNA"/>
</dbReference>
<protein>
    <submittedName>
        <fullName evidence="3">Uncharacterized protein</fullName>
    </submittedName>
</protein>
<evidence type="ECO:0000256" key="2">
    <source>
        <dbReference type="SAM" id="SignalP"/>
    </source>
</evidence>
<evidence type="ECO:0000313" key="3">
    <source>
        <dbReference type="EMBL" id="KAF2012511.1"/>
    </source>
</evidence>
<keyword evidence="1" id="KW-1133">Transmembrane helix</keyword>
<dbReference type="GeneID" id="54279815"/>